<dbReference type="PROSITE" id="PS50837">
    <property type="entry name" value="NACHT"/>
    <property type="match status" value="1"/>
</dbReference>
<dbReference type="InterPro" id="IPR027417">
    <property type="entry name" value="P-loop_NTPase"/>
</dbReference>
<comment type="caution">
    <text evidence="4">The sequence shown here is derived from an EMBL/GenBank/DDBJ whole genome shotgun (WGS) entry which is preliminary data.</text>
</comment>
<dbReference type="Gene3D" id="3.80.10.10">
    <property type="entry name" value="Ribonuclease Inhibitor"/>
    <property type="match status" value="3"/>
</dbReference>
<gene>
    <name evidence="4" type="ORF">PLOB_00014828</name>
</gene>
<dbReference type="Pfam" id="PF13516">
    <property type="entry name" value="LRR_6"/>
    <property type="match status" value="9"/>
</dbReference>
<dbReference type="EMBL" id="CALNXK010000019">
    <property type="protein sequence ID" value="CAH3107224.1"/>
    <property type="molecule type" value="Genomic_DNA"/>
</dbReference>
<feature type="domain" description="NACHT" evidence="3">
    <location>
        <begin position="118"/>
        <end position="244"/>
    </location>
</feature>
<evidence type="ECO:0000256" key="2">
    <source>
        <dbReference type="ARBA" id="ARBA00022840"/>
    </source>
</evidence>
<accession>A0ABN8NGK5</accession>
<evidence type="ECO:0000313" key="5">
    <source>
        <dbReference type="Proteomes" id="UP001159405"/>
    </source>
</evidence>
<dbReference type="InterPro" id="IPR007111">
    <property type="entry name" value="NACHT_NTPase"/>
</dbReference>
<keyword evidence="5" id="KW-1185">Reference proteome</keyword>
<protein>
    <recommendedName>
        <fullName evidence="3">NACHT domain-containing protein</fullName>
    </recommendedName>
</protein>
<dbReference type="InterPro" id="IPR001611">
    <property type="entry name" value="Leu-rich_rpt"/>
</dbReference>
<organism evidence="4 5">
    <name type="scientific">Porites lobata</name>
    <dbReference type="NCBI Taxonomy" id="104759"/>
    <lineage>
        <taxon>Eukaryota</taxon>
        <taxon>Metazoa</taxon>
        <taxon>Cnidaria</taxon>
        <taxon>Anthozoa</taxon>
        <taxon>Hexacorallia</taxon>
        <taxon>Scleractinia</taxon>
        <taxon>Fungiina</taxon>
        <taxon>Poritidae</taxon>
        <taxon>Porites</taxon>
    </lineage>
</organism>
<dbReference type="SMART" id="SM00368">
    <property type="entry name" value="LRR_RI"/>
    <property type="match status" value="9"/>
</dbReference>
<keyword evidence="2" id="KW-0067">ATP-binding</keyword>
<sequence length="859" mass="94789">MFANPVFITPAEVKDNLEQIRKEMEKIMGKLDRKERGKKASKVVLIDELIESIRQKYERLEGWLAPFPWCEDFQFHLNDIYTRLLMVSRGKKARGTGIESVVEMAEIFKPHEECKQPKKVLIEGNPGMGKTTYCNKVAYDWATKKHSAEGCFPKFDLVLMLKCRDVGRNSDLWEAIDDQLLPREVQKEERDALFEFIRQNQSKILLILDGLDELPTGRLPEFAEIIQGKMLPLCHLVVTARQEAGIPVRNVCDTLLEIKGFTPGDAIQFILKFFSGKEELVEALFHRLLEDTSLQHMIANPLHTALLCLLCEDFDGILPERITQLYSEIVQCVLRRYRKKKGLTVDDEDPIEIYEDQLKHLGSIALNGLRENNMYFDNKRLGSGYSDLPGFGFLSVQPGSSKRRPCLCYGFTHKSFQEFFAGHYLCCQLVSKEISPEEVVADMRYFVELRQVLQFASGLLAVRSEESVASLINSITNEVNAMEEEDLIEYYLPVALECIKECEKGSSNFHLELARTFGLCLKVKEADLKNQQIGDATAVVFGAALETNTTLSDLDLSYNNLRLAAAESLAAALEINATLTYLNLSYNELGPSGAESLARAFERNTSLTILDLSYNGLGPAGADYLASALKTNTTLTNLTVSGNCLGPAGAESFASALITNTSLTNLDLSGNNIGPVGIESLSVALKTNATMTYLVLSANKLGPVDADLLVAALETNKTLEYLKLSHNDLGPAGAKSLSGALETNATLKLLDLSYNDVGSAGARSLSTALETNRALTLLDLSYNDVGPSGAESLAAMLKVNTTLTVLNLCFNDLGSSIELFVDALHVNSTIDFLLLSAKNAGESLRSKLKEAHGTRLTVF</sequence>
<dbReference type="Pfam" id="PF05729">
    <property type="entry name" value="NACHT"/>
    <property type="match status" value="1"/>
</dbReference>
<evidence type="ECO:0000256" key="1">
    <source>
        <dbReference type="ARBA" id="ARBA00022741"/>
    </source>
</evidence>
<keyword evidence="1" id="KW-0547">Nucleotide-binding</keyword>
<dbReference type="PANTHER" id="PTHR46312:SF2">
    <property type="entry name" value="NUCLEOTIDE-BINDING OLIGOMERIZATION DOMAIN-CONTAINING PROTEIN 2-LIKE"/>
    <property type="match status" value="1"/>
</dbReference>
<name>A0ABN8NGK5_9CNID</name>
<evidence type="ECO:0000259" key="3">
    <source>
        <dbReference type="PROSITE" id="PS50837"/>
    </source>
</evidence>
<dbReference type="Gene3D" id="3.40.50.300">
    <property type="entry name" value="P-loop containing nucleotide triphosphate hydrolases"/>
    <property type="match status" value="1"/>
</dbReference>
<dbReference type="SUPFAM" id="SSF52047">
    <property type="entry name" value="RNI-like"/>
    <property type="match status" value="1"/>
</dbReference>
<dbReference type="InterPro" id="IPR032675">
    <property type="entry name" value="LRR_dom_sf"/>
</dbReference>
<reference evidence="4 5" key="1">
    <citation type="submission" date="2022-05" db="EMBL/GenBank/DDBJ databases">
        <authorList>
            <consortium name="Genoscope - CEA"/>
            <person name="William W."/>
        </authorList>
    </citation>
    <scope>NUCLEOTIDE SEQUENCE [LARGE SCALE GENOMIC DNA]</scope>
</reference>
<dbReference type="SUPFAM" id="SSF52540">
    <property type="entry name" value="P-loop containing nucleoside triphosphate hydrolases"/>
    <property type="match status" value="1"/>
</dbReference>
<proteinExistence type="predicted"/>
<dbReference type="Proteomes" id="UP001159405">
    <property type="component" value="Unassembled WGS sequence"/>
</dbReference>
<dbReference type="PANTHER" id="PTHR46312">
    <property type="entry name" value="NACHT DOMAIN-CONTAINING PROTEIN"/>
    <property type="match status" value="1"/>
</dbReference>
<evidence type="ECO:0000313" key="4">
    <source>
        <dbReference type="EMBL" id="CAH3107224.1"/>
    </source>
</evidence>